<dbReference type="Proteomes" id="UP000001940">
    <property type="component" value="Chromosome I"/>
</dbReference>
<dbReference type="GO" id="GO:0006508">
    <property type="term" value="P:proteolysis"/>
    <property type="evidence" value="ECO:0000318"/>
    <property type="project" value="GO_Central"/>
</dbReference>
<dbReference type="Pfam" id="PF00930">
    <property type="entry name" value="DPPIV_N"/>
    <property type="match status" value="1"/>
</dbReference>
<dbReference type="PeptideAtlas" id="H2KZK7"/>
<keyword evidence="7" id="KW-1267">Proteomics identification</keyword>
<dbReference type="AGR" id="WB:WBGene00001056"/>
<evidence type="ECO:0007829" key="7">
    <source>
        <dbReference type="PeptideAtlas" id="H2KZK7"/>
    </source>
</evidence>
<dbReference type="GO" id="GO:0008239">
    <property type="term" value="F:dipeptidyl-peptidase activity"/>
    <property type="evidence" value="ECO:0000318"/>
    <property type="project" value="GO_Central"/>
</dbReference>
<feature type="domain" description="Peptidase S9 prolyl oligopeptidase catalytic" evidence="2">
    <location>
        <begin position="711"/>
        <end position="917"/>
    </location>
</feature>
<dbReference type="GO" id="GO:0008236">
    <property type="term" value="F:serine-type peptidase activity"/>
    <property type="evidence" value="ECO:0007669"/>
    <property type="project" value="InterPro"/>
</dbReference>
<dbReference type="InterPro" id="IPR050278">
    <property type="entry name" value="Serine_Prot_S9B/DPPIV"/>
</dbReference>
<feature type="compositionally biased region" description="Polar residues" evidence="1">
    <location>
        <begin position="238"/>
        <end position="250"/>
    </location>
</feature>
<dbReference type="OMA" id="IKKGKWH"/>
<keyword evidence="5" id="KW-1185">Reference proteome</keyword>
<name>H2KZK7_CAEEL</name>
<sequence>MMFNFYQFLYNLQNVSPFIDFSVLKQLTHTKMRENEPARFETRSFSQLIDHARSWKTEVRGMTTQGFTKISLMRAEKDRLNMYAISSVPGTNTQSIFSVTIPLELVEKAQVADRKFELKLKSGYNVDSYIRMSCRKTPPSAEFTLQCERQRSQVVTGISDYEIRNGKMILMAGDQLFRYNPLNEALAAIPIAVPDDQSSTEPMDISEGSITSGTKGCSNEAPQSSTVPPVTRIPIKKPTTSTEKPATAPPTNNFVSSAKVCPADSSLLAYVLNKQVYIEKNGKIIHRTSSNSKHITNGVPSYIVQEELERFEGIWWSESKTRLLYEHVNEEKVAESQFGVNGDPPVAPMKYPRAGTKNAYSTLRMVILENGKAYDVPLKDEVIYKHCPFYEYITRAGFFSDGTTVWVQVMSRDQAQCSLLLIPYTDFLLPEELGGSIKEDNLQLSTDLNMGVWDDKSHEETMEKPPRGKLRGTVQIHKARNDYWINTHNAIYPLKITDEEHPMYEFIYCLEKPNGSCLALISAELDQNGYCRHTEEKLLMAENFSINKSMGIVVDEVRELVYYVANESHPTEWNICVSHYRTGQHAQLTESGICFKSERANGKLALDLDHGFACYMTSVGSPAECRFYSFRWKENEVLPSTVYAANITVSGHPGQPDLHFDSPEMIEFQSKKTGLMHYAMILRPSNFDPYKKYPVFHYVYGGPGIQIVHNDFSWIQYIRFCRLGYVVVFIDNRGSAHRGIEFERHIHKKMGTVEVEDQVEGLQMLAERTGGFMDMSRVVVHGWSYGGYMALQMIAKHPNIYRAAIAGGAVSDWRLYDTAYTERYMGYPLEEHVYGASSITGLVEKLPDEPNRLMLVHGLMDENVHFAHLTHLVDECIKKGKWHELVIFPNERHGVRNNDASIYLDARMMYFAQQAIQGFGPTTAAPRQGPL</sequence>
<dbReference type="Gene3D" id="2.140.10.30">
    <property type="entry name" value="Dipeptidylpeptidase IV, N-terminal domain"/>
    <property type="match status" value="1"/>
</dbReference>
<evidence type="ECO:0000313" key="6">
    <source>
        <dbReference type="WormBase" id="K02F2.1a"/>
    </source>
</evidence>
<feature type="domain" description="Dipeptidylpeptidase IV N-terminal" evidence="3">
    <location>
        <begin position="243"/>
        <end position="590"/>
    </location>
</feature>
<dbReference type="PANTHER" id="PTHR11731:SF193">
    <property type="entry name" value="DIPEPTIDYL PEPTIDASE 9"/>
    <property type="match status" value="1"/>
</dbReference>
<feature type="region of interest" description="Disordered" evidence="1">
    <location>
        <begin position="196"/>
        <end position="250"/>
    </location>
</feature>
<accession>H2KZK7</accession>
<dbReference type="Pfam" id="PF00326">
    <property type="entry name" value="Peptidase_S9"/>
    <property type="match status" value="1"/>
</dbReference>
<evidence type="ECO:0000259" key="2">
    <source>
        <dbReference type="Pfam" id="PF00326"/>
    </source>
</evidence>
<dbReference type="PANTHER" id="PTHR11731">
    <property type="entry name" value="PROTEASE FAMILY S9B,C DIPEPTIDYL-PEPTIDASE IV-RELATED"/>
    <property type="match status" value="1"/>
</dbReference>
<dbReference type="STRING" id="6239.K02F2.1a.1"/>
<dbReference type="OrthoDB" id="16520at2759"/>
<dbReference type="ExpressionAtlas" id="H2KZK7">
    <property type="expression patterns" value="baseline and differential"/>
</dbReference>
<evidence type="ECO:0000256" key="1">
    <source>
        <dbReference type="SAM" id="MobiDB-lite"/>
    </source>
</evidence>
<dbReference type="eggNOG" id="KOG2281">
    <property type="taxonomic scope" value="Eukaryota"/>
</dbReference>
<dbReference type="WormBase" id="K02F2.1a">
    <property type="protein sequence ID" value="CE17153"/>
    <property type="gene ID" value="WBGene00001056"/>
    <property type="gene designation" value="dpf-3"/>
</dbReference>
<dbReference type="FunCoup" id="H2KZK7">
    <property type="interactions" value="3105"/>
</dbReference>
<evidence type="ECO:0000313" key="4">
    <source>
        <dbReference type="EMBL" id="CCD68624.1"/>
    </source>
</evidence>
<dbReference type="SUPFAM" id="SSF53474">
    <property type="entry name" value="alpha/beta-Hydrolases"/>
    <property type="match status" value="1"/>
</dbReference>
<dbReference type="PaxDb" id="6239-K02F2.1a"/>
<evidence type="ECO:0000259" key="3">
    <source>
        <dbReference type="Pfam" id="PF00930"/>
    </source>
</evidence>
<dbReference type="CTD" id="172409"/>
<organism evidence="4 5">
    <name type="scientific">Caenorhabditis elegans</name>
    <dbReference type="NCBI Taxonomy" id="6239"/>
    <lineage>
        <taxon>Eukaryota</taxon>
        <taxon>Metazoa</taxon>
        <taxon>Ecdysozoa</taxon>
        <taxon>Nematoda</taxon>
        <taxon>Chromadorea</taxon>
        <taxon>Rhabditida</taxon>
        <taxon>Rhabditina</taxon>
        <taxon>Rhabditomorpha</taxon>
        <taxon>Rhabditoidea</taxon>
        <taxon>Rhabditidae</taxon>
        <taxon>Peloderinae</taxon>
        <taxon>Caenorhabditis</taxon>
    </lineage>
</organism>
<gene>
    <name evidence="4 6" type="primary">dpf-3</name>
    <name evidence="4" type="ORF">CELE_K02F2.1</name>
    <name evidence="6" type="ORF">K02F2.1</name>
</gene>
<dbReference type="InterPro" id="IPR001375">
    <property type="entry name" value="Peptidase_S9_cat"/>
</dbReference>
<dbReference type="Bgee" id="WBGene00001056">
    <property type="expression patterns" value="Expressed in germ line (C elegans) and 4 other cell types or tissues"/>
</dbReference>
<dbReference type="KEGG" id="cel:CELE_K02F2.1"/>
<dbReference type="PhylomeDB" id="H2KZK7"/>
<evidence type="ECO:0000313" key="5">
    <source>
        <dbReference type="Proteomes" id="UP000001940"/>
    </source>
</evidence>
<dbReference type="InterPro" id="IPR002469">
    <property type="entry name" value="Peptidase_S9B_N"/>
</dbReference>
<reference evidence="4 5" key="1">
    <citation type="journal article" date="1998" name="Science">
        <title>Genome sequence of the nematode C. elegans: a platform for investigating biology.</title>
        <authorList>
            <consortium name="The C. elegans sequencing consortium"/>
            <person name="Sulson J.E."/>
            <person name="Waterston R."/>
        </authorList>
    </citation>
    <scope>NUCLEOTIDE SEQUENCE [LARGE SCALE GENOMIC DNA]</scope>
    <source>
        <strain evidence="4 5">Bristol N2</strain>
    </source>
</reference>
<dbReference type="SUPFAM" id="SSF82171">
    <property type="entry name" value="DPP6 N-terminal domain-like"/>
    <property type="match status" value="1"/>
</dbReference>
<dbReference type="GeneID" id="172409"/>
<dbReference type="AlphaFoldDB" id="H2KZK7"/>
<dbReference type="InterPro" id="IPR029058">
    <property type="entry name" value="AB_hydrolase_fold"/>
</dbReference>
<proteinExistence type="evidence at protein level"/>
<dbReference type="RefSeq" id="NP_491956.1">
    <property type="nucleotide sequence ID" value="NM_059555.2"/>
</dbReference>
<dbReference type="EMBL" id="BX284601">
    <property type="protein sequence ID" value="CCD68624.1"/>
    <property type="molecule type" value="Genomic_DNA"/>
</dbReference>
<dbReference type="SMR" id="H2KZK7"/>
<protein>
    <submittedName>
        <fullName evidence="4">Dipeptidyl Peptidase Four (IV) family</fullName>
    </submittedName>
</protein>
<dbReference type="Gene3D" id="3.40.50.1820">
    <property type="entry name" value="alpha/beta hydrolase"/>
    <property type="match status" value="1"/>
</dbReference>
<dbReference type="InParanoid" id="H2KZK7"/>
<feature type="compositionally biased region" description="Polar residues" evidence="1">
    <location>
        <begin position="208"/>
        <end position="228"/>
    </location>
</feature>
<dbReference type="MEROPS" id="S09.A75"/>